<dbReference type="STRING" id="296587.C1E2P1"/>
<name>C1E2P1_MICCC</name>
<evidence type="ECO:0000256" key="2">
    <source>
        <dbReference type="SAM" id="Phobius"/>
    </source>
</evidence>
<evidence type="ECO:0000313" key="4">
    <source>
        <dbReference type="EMBL" id="ACO62379.1"/>
    </source>
</evidence>
<feature type="domain" description="DUF1995" evidence="3">
    <location>
        <begin position="178"/>
        <end position="465"/>
    </location>
</feature>
<dbReference type="Proteomes" id="UP000002009">
    <property type="component" value="Chromosome 3"/>
</dbReference>
<dbReference type="OrthoDB" id="2082at2759"/>
<feature type="region of interest" description="Disordered" evidence="1">
    <location>
        <begin position="104"/>
        <end position="146"/>
    </location>
</feature>
<dbReference type="InterPro" id="IPR044687">
    <property type="entry name" value="LPA3"/>
</dbReference>
<sequence length="553" mass="59276">MTTRAWASPAHPRAHICARSHRLSTARAPARSRRRATTTAAAAPDSAVAAWFAMSWPAIADLAVTKEELLAVPVPVILGVALVVGVGVNAAIVVGAGAFAASKDDDAERATLSSPATSDRETNNRPAFASASAASASDEPDEPDDFDLESILSLVEDAEAADIERKVSQSPGRDVYEPESFAQMVAHAADAVRAAISDGQDLLEVQLPSTAATVDSDATQAVNLRLAAAFGDDFVRRGNPRTGLPWRTHVLVPDRTEYERARAMFESEAFTKEDSGTAASSVRGGVRGRVTIGTLAEVDTSLAGRLEQTLAGTLGAEEESLQNAMQADLLVAVNCSSVELLQIEAYKATLLEGDGGRNEGPRDAYYSEEDAVARTSARVRPLVVFNCDLDDLRGDLGLVGFPPKALHARFLSRILPAFYVRRREYNKTFLGGKDGGGGVRQVYYGGALFREYPGPWQVMYREEKGVTDGVADGEVGRGGRGGARLVAVRSSRERFRLREVKQALKEAAGVDEEKGSVDEFLRGEAGVWEKLKPGTWWEQDDAIASAASQNWRT</sequence>
<reference evidence="4 5" key="1">
    <citation type="journal article" date="2009" name="Science">
        <title>Green evolution and dynamic adaptations revealed by genomes of the marine picoeukaryotes Micromonas.</title>
        <authorList>
            <person name="Worden A.Z."/>
            <person name="Lee J.H."/>
            <person name="Mock T."/>
            <person name="Rouze P."/>
            <person name="Simmons M.P."/>
            <person name="Aerts A.L."/>
            <person name="Allen A.E."/>
            <person name="Cuvelier M.L."/>
            <person name="Derelle E."/>
            <person name="Everett M.V."/>
            <person name="Foulon E."/>
            <person name="Grimwood J."/>
            <person name="Gundlach H."/>
            <person name="Henrissat B."/>
            <person name="Napoli C."/>
            <person name="McDonald S.M."/>
            <person name="Parker M.S."/>
            <person name="Rombauts S."/>
            <person name="Salamov A."/>
            <person name="Von Dassow P."/>
            <person name="Badger J.H."/>
            <person name="Coutinho P.M."/>
            <person name="Demir E."/>
            <person name="Dubchak I."/>
            <person name="Gentemann C."/>
            <person name="Eikrem W."/>
            <person name="Gready J.E."/>
            <person name="John U."/>
            <person name="Lanier W."/>
            <person name="Lindquist E.A."/>
            <person name="Lucas S."/>
            <person name="Mayer K.F."/>
            <person name="Moreau H."/>
            <person name="Not F."/>
            <person name="Otillar R."/>
            <person name="Panaud O."/>
            <person name="Pangilinan J."/>
            <person name="Paulsen I."/>
            <person name="Piegu B."/>
            <person name="Poliakov A."/>
            <person name="Robbens S."/>
            <person name="Schmutz J."/>
            <person name="Toulza E."/>
            <person name="Wyss T."/>
            <person name="Zelensky A."/>
            <person name="Zhou K."/>
            <person name="Armbrust E.V."/>
            <person name="Bhattacharya D."/>
            <person name="Goodenough U.W."/>
            <person name="Van de Peer Y."/>
            <person name="Grigoriev I.V."/>
        </authorList>
    </citation>
    <scope>NUCLEOTIDE SEQUENCE [LARGE SCALE GENOMIC DNA]</scope>
    <source>
        <strain evidence="5">RCC299 / NOUM17</strain>
    </source>
</reference>
<evidence type="ECO:0000313" key="5">
    <source>
        <dbReference type="Proteomes" id="UP000002009"/>
    </source>
</evidence>
<dbReference type="RefSeq" id="XP_002501121.1">
    <property type="nucleotide sequence ID" value="XM_002501075.1"/>
</dbReference>
<dbReference type="InParanoid" id="C1E2P1"/>
<keyword evidence="5" id="KW-1185">Reference proteome</keyword>
<keyword evidence="2" id="KW-0812">Transmembrane</keyword>
<evidence type="ECO:0000259" key="3">
    <source>
        <dbReference type="Pfam" id="PF09353"/>
    </source>
</evidence>
<evidence type="ECO:0000256" key="1">
    <source>
        <dbReference type="SAM" id="MobiDB-lite"/>
    </source>
</evidence>
<feature type="transmembrane region" description="Helical" evidence="2">
    <location>
        <begin position="76"/>
        <end position="101"/>
    </location>
</feature>
<keyword evidence="2" id="KW-1133">Transmembrane helix</keyword>
<dbReference type="AlphaFoldDB" id="C1E2P1"/>
<feature type="compositionally biased region" description="Low complexity" evidence="1">
    <location>
        <begin position="126"/>
        <end position="137"/>
    </location>
</feature>
<dbReference type="eggNOG" id="ENOG502QW2X">
    <property type="taxonomic scope" value="Eukaryota"/>
</dbReference>
<accession>C1E2P1</accession>
<proteinExistence type="predicted"/>
<gene>
    <name evidence="4" type="ORF">MICPUN_105348</name>
</gene>
<dbReference type="GeneID" id="8241881"/>
<dbReference type="Pfam" id="PF09353">
    <property type="entry name" value="DUF1995"/>
    <property type="match status" value="1"/>
</dbReference>
<protein>
    <recommendedName>
        <fullName evidence="3">DUF1995 domain-containing protein</fullName>
    </recommendedName>
</protein>
<dbReference type="InterPro" id="IPR018962">
    <property type="entry name" value="DUF1995"/>
</dbReference>
<dbReference type="EMBL" id="CP001324">
    <property type="protein sequence ID" value="ACO62379.1"/>
    <property type="molecule type" value="Genomic_DNA"/>
</dbReference>
<organism evidence="4 5">
    <name type="scientific">Micromonas commoda (strain RCC299 / NOUM17 / CCMP2709)</name>
    <name type="common">Picoplanktonic green alga</name>
    <dbReference type="NCBI Taxonomy" id="296587"/>
    <lineage>
        <taxon>Eukaryota</taxon>
        <taxon>Viridiplantae</taxon>
        <taxon>Chlorophyta</taxon>
        <taxon>Mamiellophyceae</taxon>
        <taxon>Mamiellales</taxon>
        <taxon>Mamiellaceae</taxon>
        <taxon>Micromonas</taxon>
    </lineage>
</organism>
<dbReference type="PANTHER" id="PTHR34051">
    <property type="entry name" value="PROTEIN LOW PSII ACCUMULATION 3, CHLOROPLASTIC"/>
    <property type="match status" value="1"/>
</dbReference>
<dbReference type="KEGG" id="mis:MICPUN_105348"/>
<dbReference type="PANTHER" id="PTHR34051:SF2">
    <property type="entry name" value="PROTEIN LPA3"/>
    <property type="match status" value="1"/>
</dbReference>
<keyword evidence="2" id="KW-0472">Membrane</keyword>